<gene>
    <name evidence="2" type="ORF">B0T17DRAFT_529821</name>
</gene>
<reference evidence="2" key="1">
    <citation type="submission" date="2023-06" db="EMBL/GenBank/DDBJ databases">
        <title>Genome-scale phylogeny and comparative genomics of the fungal order Sordariales.</title>
        <authorList>
            <consortium name="Lawrence Berkeley National Laboratory"/>
            <person name="Hensen N."/>
            <person name="Bonometti L."/>
            <person name="Westerberg I."/>
            <person name="Brannstrom I.O."/>
            <person name="Guillou S."/>
            <person name="Cros-Aarteil S."/>
            <person name="Calhoun S."/>
            <person name="Haridas S."/>
            <person name="Kuo A."/>
            <person name="Mondo S."/>
            <person name="Pangilinan J."/>
            <person name="Riley R."/>
            <person name="LaButti K."/>
            <person name="Andreopoulos B."/>
            <person name="Lipzen A."/>
            <person name="Chen C."/>
            <person name="Yanf M."/>
            <person name="Daum C."/>
            <person name="Ng V."/>
            <person name="Clum A."/>
            <person name="Steindorff A."/>
            <person name="Ohm R."/>
            <person name="Martin F."/>
            <person name="Silar P."/>
            <person name="Natvig D."/>
            <person name="Lalanne C."/>
            <person name="Gautier V."/>
            <person name="Ament-velasquez S.L."/>
            <person name="Kruys A."/>
            <person name="Hutchinson M.I."/>
            <person name="Powell A.J."/>
            <person name="Barry K."/>
            <person name="Miller A.N."/>
            <person name="Grigoriev I.V."/>
            <person name="Debuchy R."/>
            <person name="Gladieux P."/>
            <person name="Thoren M.H."/>
            <person name="Johannesson H."/>
        </authorList>
    </citation>
    <scope>NUCLEOTIDE SEQUENCE</scope>
    <source>
        <strain evidence="2">SMH3391-2</strain>
    </source>
</reference>
<feature type="signal peptide" evidence="1">
    <location>
        <begin position="1"/>
        <end position="20"/>
    </location>
</feature>
<organism evidence="2 3">
    <name type="scientific">Bombardia bombarda</name>
    <dbReference type="NCBI Taxonomy" id="252184"/>
    <lineage>
        <taxon>Eukaryota</taxon>
        <taxon>Fungi</taxon>
        <taxon>Dikarya</taxon>
        <taxon>Ascomycota</taxon>
        <taxon>Pezizomycotina</taxon>
        <taxon>Sordariomycetes</taxon>
        <taxon>Sordariomycetidae</taxon>
        <taxon>Sordariales</taxon>
        <taxon>Lasiosphaeriaceae</taxon>
        <taxon>Bombardia</taxon>
    </lineage>
</organism>
<keyword evidence="3" id="KW-1185">Reference proteome</keyword>
<sequence>MVSSAVLKLAILGLVRHALALPAAEAAAPEKRDNIDIYACTGENWTGSCYHLYDPVSTCYNLVGNGQGLAYKLNSFGPPAGASCQLFYDGACKDAIPIQNSGHSTIVNPGVGNLNSHANSIGSFYCNWSNW</sequence>
<keyword evidence="1" id="KW-0732">Signal</keyword>
<evidence type="ECO:0000313" key="2">
    <source>
        <dbReference type="EMBL" id="KAK0630984.1"/>
    </source>
</evidence>
<protein>
    <submittedName>
        <fullName evidence="2">Uncharacterized protein</fullName>
    </submittedName>
</protein>
<feature type="chain" id="PRO_5041228379" evidence="1">
    <location>
        <begin position="21"/>
        <end position="131"/>
    </location>
</feature>
<comment type="caution">
    <text evidence="2">The sequence shown here is derived from an EMBL/GenBank/DDBJ whole genome shotgun (WGS) entry which is preliminary data.</text>
</comment>
<dbReference type="Proteomes" id="UP001174934">
    <property type="component" value="Unassembled WGS sequence"/>
</dbReference>
<evidence type="ECO:0000313" key="3">
    <source>
        <dbReference type="Proteomes" id="UP001174934"/>
    </source>
</evidence>
<dbReference type="EMBL" id="JAULSR010000002">
    <property type="protein sequence ID" value="KAK0630984.1"/>
    <property type="molecule type" value="Genomic_DNA"/>
</dbReference>
<evidence type="ECO:0000256" key="1">
    <source>
        <dbReference type="SAM" id="SignalP"/>
    </source>
</evidence>
<name>A0AA39XBQ7_9PEZI</name>
<proteinExistence type="predicted"/>
<dbReference type="AlphaFoldDB" id="A0AA39XBQ7"/>
<accession>A0AA39XBQ7</accession>